<dbReference type="SUPFAM" id="SSF82199">
    <property type="entry name" value="SET domain"/>
    <property type="match status" value="1"/>
</dbReference>
<sequence length="83" mass="9194">MAPGYGAFCNPSCHANADHACDRLQGVIRTSAHRPILRGEEITIRYGGLPDCPGPVWFGTVEGRVFLTPRIVSIFHSRLNLFR</sequence>
<gene>
    <name evidence="2" type="ORF">FGW20_04695</name>
</gene>
<dbReference type="InterPro" id="IPR046341">
    <property type="entry name" value="SET_dom_sf"/>
</dbReference>
<name>A0ABT8LZZ3_9EURY</name>
<accession>A0ABT8LZZ3</accession>
<keyword evidence="3" id="KW-1185">Reference proteome</keyword>
<dbReference type="Gene3D" id="2.170.270.10">
    <property type="entry name" value="SET domain"/>
    <property type="match status" value="1"/>
</dbReference>
<dbReference type="RefSeq" id="WP_301676940.1">
    <property type="nucleotide sequence ID" value="NZ_VCYI01000004.1"/>
</dbReference>
<reference evidence="2" key="1">
    <citation type="submission" date="2019-05" db="EMBL/GenBank/DDBJ databases">
        <title>Isolation and characterization of methanogens from the cold seep sediment at Four-Way Closure Ridge.</title>
        <authorList>
            <person name="You Y.-T."/>
            <person name="Chen S.-C."/>
            <person name="Zhang W.-L."/>
            <person name="Lai M.-C."/>
        </authorList>
    </citation>
    <scope>NUCLEOTIDE SEQUENCE</scope>
    <source>
        <strain evidence="2">FWC-SCC3</strain>
    </source>
</reference>
<feature type="domain" description="SET" evidence="1">
    <location>
        <begin position="6"/>
        <end position="47"/>
    </location>
</feature>
<dbReference type="InterPro" id="IPR001214">
    <property type="entry name" value="SET_dom"/>
</dbReference>
<protein>
    <submittedName>
        <fullName evidence="2">SET domain-containing protein</fullName>
    </submittedName>
</protein>
<dbReference type="Pfam" id="PF00856">
    <property type="entry name" value="SET"/>
    <property type="match status" value="1"/>
</dbReference>
<proteinExistence type="predicted"/>
<evidence type="ECO:0000313" key="3">
    <source>
        <dbReference type="Proteomes" id="UP001168423"/>
    </source>
</evidence>
<dbReference type="Proteomes" id="UP001168423">
    <property type="component" value="Unassembled WGS sequence"/>
</dbReference>
<evidence type="ECO:0000259" key="1">
    <source>
        <dbReference type="Pfam" id="PF00856"/>
    </source>
</evidence>
<evidence type="ECO:0000313" key="2">
    <source>
        <dbReference type="EMBL" id="MDN7012349.1"/>
    </source>
</evidence>
<organism evidence="2 3">
    <name type="scientific">Methanoculleus methanifontis</name>
    <dbReference type="NCBI Taxonomy" id="2584086"/>
    <lineage>
        <taxon>Archaea</taxon>
        <taxon>Methanobacteriati</taxon>
        <taxon>Methanobacteriota</taxon>
        <taxon>Stenosarchaea group</taxon>
        <taxon>Methanomicrobia</taxon>
        <taxon>Methanomicrobiales</taxon>
        <taxon>Methanomicrobiaceae</taxon>
        <taxon>Methanoculleus</taxon>
    </lineage>
</organism>
<comment type="caution">
    <text evidence="2">The sequence shown here is derived from an EMBL/GenBank/DDBJ whole genome shotgun (WGS) entry which is preliminary data.</text>
</comment>
<dbReference type="EMBL" id="VCYI01000004">
    <property type="protein sequence ID" value="MDN7012349.1"/>
    <property type="molecule type" value="Genomic_DNA"/>
</dbReference>